<evidence type="ECO:0000256" key="11">
    <source>
        <dbReference type="ARBA" id="ARBA00030193"/>
    </source>
</evidence>
<dbReference type="CDD" id="cd00739">
    <property type="entry name" value="DHPS"/>
    <property type="match status" value="1"/>
</dbReference>
<evidence type="ECO:0000256" key="10">
    <source>
        <dbReference type="ARBA" id="ARBA00022909"/>
    </source>
</evidence>
<evidence type="ECO:0000313" key="13">
    <source>
        <dbReference type="EMBL" id="GEQ99110.1"/>
    </source>
</evidence>
<comment type="caution">
    <text evidence="13">The sequence shown here is derived from an EMBL/GenBank/DDBJ whole genome shotgun (WGS) entry which is preliminary data.</text>
</comment>
<name>A0A5A7MT90_9PROT</name>
<dbReference type="Proteomes" id="UP000322084">
    <property type="component" value="Unassembled WGS sequence"/>
</dbReference>
<dbReference type="GO" id="GO:0046872">
    <property type="term" value="F:metal ion binding"/>
    <property type="evidence" value="ECO:0007669"/>
    <property type="project" value="UniProtKB-KW"/>
</dbReference>
<dbReference type="GO" id="GO:0046656">
    <property type="term" value="P:folic acid biosynthetic process"/>
    <property type="evidence" value="ECO:0007669"/>
    <property type="project" value="UniProtKB-KW"/>
</dbReference>
<dbReference type="FunFam" id="3.20.20.20:FF:000006">
    <property type="entry name" value="Dihydropteroate synthase"/>
    <property type="match status" value="1"/>
</dbReference>
<accession>A0A5A7MT90</accession>
<evidence type="ECO:0000259" key="12">
    <source>
        <dbReference type="PROSITE" id="PS50972"/>
    </source>
</evidence>
<dbReference type="EMBL" id="BKCL01000013">
    <property type="protein sequence ID" value="GEQ99110.1"/>
    <property type="molecule type" value="Genomic_DNA"/>
</dbReference>
<dbReference type="SUPFAM" id="SSF51717">
    <property type="entry name" value="Dihydropteroate synthetase-like"/>
    <property type="match status" value="1"/>
</dbReference>
<dbReference type="PROSITE" id="PS00792">
    <property type="entry name" value="DHPS_1"/>
    <property type="match status" value="1"/>
</dbReference>
<dbReference type="InterPro" id="IPR006390">
    <property type="entry name" value="DHP_synth_dom"/>
</dbReference>
<dbReference type="InterPro" id="IPR045031">
    <property type="entry name" value="DHP_synth-like"/>
</dbReference>
<dbReference type="InterPro" id="IPR000489">
    <property type="entry name" value="Pterin-binding_dom"/>
</dbReference>
<comment type="pathway">
    <text evidence="3">Cofactor biosynthesis; tetrahydrofolate biosynthesis; 7,8-dihydrofolate from 2-amino-4-hydroxy-6-hydroxymethyl-7,8-dihydropteridine diphosphate and 4-aminobenzoate: step 1/2.</text>
</comment>
<evidence type="ECO:0000256" key="1">
    <source>
        <dbReference type="ARBA" id="ARBA00000012"/>
    </source>
</evidence>
<evidence type="ECO:0000313" key="14">
    <source>
        <dbReference type="Proteomes" id="UP000322084"/>
    </source>
</evidence>
<gene>
    <name evidence="13" type="ORF">JCM17844_27470</name>
</gene>
<dbReference type="PANTHER" id="PTHR20941:SF1">
    <property type="entry name" value="FOLIC ACID SYNTHESIS PROTEIN FOL1"/>
    <property type="match status" value="1"/>
</dbReference>
<keyword evidence="9" id="KW-0460">Magnesium</keyword>
<keyword evidence="7" id="KW-0808">Transferase</keyword>
<dbReference type="PROSITE" id="PS50972">
    <property type="entry name" value="PTERIN_BINDING"/>
    <property type="match status" value="1"/>
</dbReference>
<evidence type="ECO:0000256" key="2">
    <source>
        <dbReference type="ARBA" id="ARBA00001946"/>
    </source>
</evidence>
<protein>
    <recommendedName>
        <fullName evidence="6">Dihydropteroate synthase</fullName>
        <ecNumber evidence="5">2.5.1.15</ecNumber>
    </recommendedName>
    <alternativeName>
        <fullName evidence="11">Dihydropteroate pyrophosphorylase</fullName>
    </alternativeName>
</protein>
<keyword evidence="8" id="KW-0479">Metal-binding</keyword>
<comment type="catalytic activity">
    <reaction evidence="1">
        <text>(7,8-dihydropterin-6-yl)methyl diphosphate + 4-aminobenzoate = 7,8-dihydropteroate + diphosphate</text>
        <dbReference type="Rhea" id="RHEA:19949"/>
        <dbReference type="ChEBI" id="CHEBI:17836"/>
        <dbReference type="ChEBI" id="CHEBI:17839"/>
        <dbReference type="ChEBI" id="CHEBI:33019"/>
        <dbReference type="ChEBI" id="CHEBI:72950"/>
        <dbReference type="EC" id="2.5.1.15"/>
    </reaction>
</comment>
<proteinExistence type="inferred from homology"/>
<dbReference type="InterPro" id="IPR011005">
    <property type="entry name" value="Dihydropteroate_synth-like_sf"/>
</dbReference>
<evidence type="ECO:0000256" key="7">
    <source>
        <dbReference type="ARBA" id="ARBA00022679"/>
    </source>
</evidence>
<dbReference type="PROSITE" id="PS00793">
    <property type="entry name" value="DHPS_2"/>
    <property type="match status" value="1"/>
</dbReference>
<evidence type="ECO:0000256" key="9">
    <source>
        <dbReference type="ARBA" id="ARBA00022842"/>
    </source>
</evidence>
<dbReference type="RefSeq" id="WP_150001263.1">
    <property type="nucleotide sequence ID" value="NZ_BKCL01000013.1"/>
</dbReference>
<feature type="domain" description="Pterin-binding" evidence="12">
    <location>
        <begin position="106"/>
        <end position="359"/>
    </location>
</feature>
<reference evidence="13 14" key="1">
    <citation type="submission" date="2019-09" db="EMBL/GenBank/DDBJ databases">
        <title>NBRP : Genome information of microbial organism related human and environment.</title>
        <authorList>
            <person name="Hattori M."/>
            <person name="Oshima K."/>
            <person name="Inaba H."/>
            <person name="Suda W."/>
            <person name="Sakamoto M."/>
            <person name="Iino T."/>
            <person name="Kitahara M."/>
            <person name="Oshida Y."/>
            <person name="Iida T."/>
            <person name="Kudo T."/>
            <person name="Itoh T."/>
            <person name="Ohkuma M."/>
        </authorList>
    </citation>
    <scope>NUCLEOTIDE SEQUENCE [LARGE SCALE GENOMIC DNA]</scope>
    <source>
        <strain evidence="13 14">Hi-2</strain>
    </source>
</reference>
<evidence type="ECO:0000256" key="5">
    <source>
        <dbReference type="ARBA" id="ARBA00012458"/>
    </source>
</evidence>
<dbReference type="GO" id="GO:0046654">
    <property type="term" value="P:tetrahydrofolate biosynthetic process"/>
    <property type="evidence" value="ECO:0007669"/>
    <property type="project" value="TreeGrafter"/>
</dbReference>
<dbReference type="GO" id="GO:0004156">
    <property type="term" value="F:dihydropteroate synthase activity"/>
    <property type="evidence" value="ECO:0007669"/>
    <property type="project" value="UniProtKB-EC"/>
</dbReference>
<evidence type="ECO:0000256" key="3">
    <source>
        <dbReference type="ARBA" id="ARBA00004763"/>
    </source>
</evidence>
<dbReference type="EC" id="2.5.1.15" evidence="5"/>
<dbReference type="NCBIfam" id="TIGR01496">
    <property type="entry name" value="DHPS"/>
    <property type="match status" value="1"/>
</dbReference>
<evidence type="ECO:0000256" key="8">
    <source>
        <dbReference type="ARBA" id="ARBA00022723"/>
    </source>
</evidence>
<keyword evidence="10" id="KW-0289">Folate biosynthesis</keyword>
<dbReference type="Gene3D" id="3.20.20.20">
    <property type="entry name" value="Dihydropteroate synthase-like"/>
    <property type="match status" value="1"/>
</dbReference>
<sequence>MRIKDASACQDSEFLLKPVAPALVAGAPFLPLAGGPYGFSRLLVTLLDGDAPVAMEQLSVRQLAEWRADLNPALLEKFDSRLTALTAPRPPMTIPGRAMPLGFGRPMVMGIVNVTPDSFSDGGRFSDVDAALAHGQALIDAGADILDIGGESTRPGAKSVWEEEERQRIVPVIEGLAKSGAVLSVDTRKASVMEAALEAGAHIINDISALTYDDRALAVAAASDAPVILMHAKGTPQTMQDAPVYDHVLAEIYIWLLHRIAACEAAGLVRERLMVDPGIGFGKTVRHNLDVINGLGALHSLGVPQLLGVSRKRFIGALSAEEPASDRLGGSLAAGLAGLGLGVQILRVHDVHETVQAVRVLQGLAASAVMEQGIDAGH</sequence>
<dbReference type="AlphaFoldDB" id="A0A5A7MT90"/>
<comment type="cofactor">
    <cofactor evidence="2">
        <name>Mg(2+)</name>
        <dbReference type="ChEBI" id="CHEBI:18420"/>
    </cofactor>
</comment>
<comment type="similarity">
    <text evidence="4">Belongs to the DHPS family.</text>
</comment>
<evidence type="ECO:0000256" key="4">
    <source>
        <dbReference type="ARBA" id="ARBA00009503"/>
    </source>
</evidence>
<dbReference type="GO" id="GO:0005829">
    <property type="term" value="C:cytosol"/>
    <property type="evidence" value="ECO:0007669"/>
    <property type="project" value="TreeGrafter"/>
</dbReference>
<dbReference type="Pfam" id="PF00809">
    <property type="entry name" value="Pterin_bind"/>
    <property type="match status" value="1"/>
</dbReference>
<evidence type="ECO:0000256" key="6">
    <source>
        <dbReference type="ARBA" id="ARBA00016919"/>
    </source>
</evidence>
<organism evidence="13 14">
    <name type="scientific">Iodidimonas gelatinilytica</name>
    <dbReference type="NCBI Taxonomy" id="1236966"/>
    <lineage>
        <taxon>Bacteria</taxon>
        <taxon>Pseudomonadati</taxon>
        <taxon>Pseudomonadota</taxon>
        <taxon>Alphaproteobacteria</taxon>
        <taxon>Iodidimonadales</taxon>
        <taxon>Iodidimonadaceae</taxon>
        <taxon>Iodidimonas</taxon>
    </lineage>
</organism>
<dbReference type="PANTHER" id="PTHR20941">
    <property type="entry name" value="FOLATE SYNTHESIS PROTEINS"/>
    <property type="match status" value="1"/>
</dbReference>